<keyword evidence="2" id="KW-0677">Repeat</keyword>
<dbReference type="InterPro" id="IPR009057">
    <property type="entry name" value="Homeodomain-like_sf"/>
</dbReference>
<feature type="domain" description="HTH myb-type" evidence="9">
    <location>
        <begin position="9"/>
        <end position="62"/>
    </location>
</feature>
<dbReference type="GO" id="GO:0003677">
    <property type="term" value="F:DNA binding"/>
    <property type="evidence" value="ECO:0007669"/>
    <property type="project" value="UniProtKB-KW"/>
</dbReference>
<name>A0AAD8HXE4_9APIA</name>
<evidence type="ECO:0000256" key="5">
    <source>
        <dbReference type="ARBA" id="ARBA00023163"/>
    </source>
</evidence>
<keyword evidence="6" id="KW-0539">Nucleus</keyword>
<reference evidence="10" key="2">
    <citation type="submission" date="2023-05" db="EMBL/GenBank/DDBJ databases">
        <authorList>
            <person name="Schelkunov M.I."/>
        </authorList>
    </citation>
    <scope>NUCLEOTIDE SEQUENCE</scope>
    <source>
        <strain evidence="10">Hsosn_3</strain>
        <tissue evidence="10">Leaf</tissue>
    </source>
</reference>
<keyword evidence="3" id="KW-0805">Transcription regulation</keyword>
<sequence>MGRRPCCDKIGLKKGPWTAEEDQKLRDFIQANGTTYCWRAVPQRTGLLRCGKSCRLRWANYLRPDLKNDLLSKKEVKLVIDLHSQFGNKWSKIASHLPGRTDNYIKNYWHNHIKKKLSNMGTDSITNKPLDPRPPTNDHHNKSQKKARKIREEMHHQHKDKAIDETPLLEESIIPNNDNLDLAMGGLTIDTGFSVDEIPLIQPHEIFFPPLFDHLPSNNCSPSSVSGTQTMIHAKTRIEIWVIQKKVISLIGFG</sequence>
<dbReference type="PROSITE" id="PS50090">
    <property type="entry name" value="MYB_LIKE"/>
    <property type="match status" value="2"/>
</dbReference>
<dbReference type="InterPro" id="IPR001005">
    <property type="entry name" value="SANT/Myb"/>
</dbReference>
<proteinExistence type="predicted"/>
<evidence type="ECO:0000313" key="10">
    <source>
        <dbReference type="EMBL" id="KAK1374549.1"/>
    </source>
</evidence>
<dbReference type="FunFam" id="1.10.10.60:FF:000015">
    <property type="entry name" value="Transcription factor RAX3"/>
    <property type="match status" value="1"/>
</dbReference>
<dbReference type="AlphaFoldDB" id="A0AAD8HXE4"/>
<evidence type="ECO:0000256" key="3">
    <source>
        <dbReference type="ARBA" id="ARBA00023015"/>
    </source>
</evidence>
<evidence type="ECO:0000256" key="1">
    <source>
        <dbReference type="ARBA" id="ARBA00004123"/>
    </source>
</evidence>
<feature type="domain" description="HTH myb-type" evidence="9">
    <location>
        <begin position="63"/>
        <end position="117"/>
    </location>
</feature>
<dbReference type="SMART" id="SM00717">
    <property type="entry name" value="SANT"/>
    <property type="match status" value="2"/>
</dbReference>
<evidence type="ECO:0000256" key="7">
    <source>
        <dbReference type="SAM" id="MobiDB-lite"/>
    </source>
</evidence>
<dbReference type="CDD" id="cd00167">
    <property type="entry name" value="SANT"/>
    <property type="match status" value="2"/>
</dbReference>
<reference evidence="10" key="1">
    <citation type="submission" date="2023-02" db="EMBL/GenBank/DDBJ databases">
        <title>Genome of toxic invasive species Heracleum sosnowskyi carries increased number of genes despite the absence of recent whole-genome duplications.</title>
        <authorList>
            <person name="Schelkunov M."/>
            <person name="Shtratnikova V."/>
            <person name="Makarenko M."/>
            <person name="Klepikova A."/>
            <person name="Omelchenko D."/>
            <person name="Novikova G."/>
            <person name="Obukhova E."/>
            <person name="Bogdanov V."/>
            <person name="Penin A."/>
            <person name="Logacheva M."/>
        </authorList>
    </citation>
    <scope>NUCLEOTIDE SEQUENCE</scope>
    <source>
        <strain evidence="10">Hsosn_3</strain>
        <tissue evidence="10">Leaf</tissue>
    </source>
</reference>
<evidence type="ECO:0000259" key="9">
    <source>
        <dbReference type="PROSITE" id="PS51294"/>
    </source>
</evidence>
<organism evidence="10 11">
    <name type="scientific">Heracleum sosnowskyi</name>
    <dbReference type="NCBI Taxonomy" id="360622"/>
    <lineage>
        <taxon>Eukaryota</taxon>
        <taxon>Viridiplantae</taxon>
        <taxon>Streptophyta</taxon>
        <taxon>Embryophyta</taxon>
        <taxon>Tracheophyta</taxon>
        <taxon>Spermatophyta</taxon>
        <taxon>Magnoliopsida</taxon>
        <taxon>eudicotyledons</taxon>
        <taxon>Gunneridae</taxon>
        <taxon>Pentapetalae</taxon>
        <taxon>asterids</taxon>
        <taxon>campanulids</taxon>
        <taxon>Apiales</taxon>
        <taxon>Apiaceae</taxon>
        <taxon>Apioideae</taxon>
        <taxon>apioid superclade</taxon>
        <taxon>Tordylieae</taxon>
        <taxon>Tordyliinae</taxon>
        <taxon>Heracleum</taxon>
    </lineage>
</organism>
<feature type="domain" description="Myb-like" evidence="8">
    <location>
        <begin position="9"/>
        <end position="62"/>
    </location>
</feature>
<feature type="compositionally biased region" description="Basic and acidic residues" evidence="7">
    <location>
        <begin position="150"/>
        <end position="159"/>
    </location>
</feature>
<accession>A0AAD8HXE4</accession>
<dbReference type="GO" id="GO:0005634">
    <property type="term" value="C:nucleus"/>
    <property type="evidence" value="ECO:0007669"/>
    <property type="project" value="UniProtKB-SubCell"/>
</dbReference>
<comment type="caution">
    <text evidence="10">The sequence shown here is derived from an EMBL/GenBank/DDBJ whole genome shotgun (WGS) entry which is preliminary data.</text>
</comment>
<dbReference type="PANTHER" id="PTHR47999:SF32">
    <property type="entry name" value="PROTEIN ODORANT1-LIKE"/>
    <property type="match status" value="1"/>
</dbReference>
<dbReference type="PROSITE" id="PS51294">
    <property type="entry name" value="HTH_MYB"/>
    <property type="match status" value="2"/>
</dbReference>
<keyword evidence="4" id="KW-0238">DNA-binding</keyword>
<evidence type="ECO:0000256" key="4">
    <source>
        <dbReference type="ARBA" id="ARBA00023125"/>
    </source>
</evidence>
<dbReference type="InterPro" id="IPR017930">
    <property type="entry name" value="Myb_dom"/>
</dbReference>
<comment type="subcellular location">
    <subcellularLocation>
        <location evidence="1">Nucleus</location>
    </subcellularLocation>
</comment>
<dbReference type="SUPFAM" id="SSF46689">
    <property type="entry name" value="Homeodomain-like"/>
    <property type="match status" value="1"/>
</dbReference>
<keyword evidence="5" id="KW-0804">Transcription</keyword>
<evidence type="ECO:0000256" key="2">
    <source>
        <dbReference type="ARBA" id="ARBA00022737"/>
    </source>
</evidence>
<gene>
    <name evidence="10" type="ORF">POM88_030742</name>
</gene>
<evidence type="ECO:0000259" key="8">
    <source>
        <dbReference type="PROSITE" id="PS50090"/>
    </source>
</evidence>
<evidence type="ECO:0000256" key="6">
    <source>
        <dbReference type="ARBA" id="ARBA00023242"/>
    </source>
</evidence>
<feature type="region of interest" description="Disordered" evidence="7">
    <location>
        <begin position="119"/>
        <end position="159"/>
    </location>
</feature>
<protein>
    <submittedName>
        <fullName evidence="10">MYB family transcription factor ODORANT-A1</fullName>
    </submittedName>
</protein>
<dbReference type="EMBL" id="JAUIZM010000007">
    <property type="protein sequence ID" value="KAK1374549.1"/>
    <property type="molecule type" value="Genomic_DNA"/>
</dbReference>
<dbReference type="InterPro" id="IPR015495">
    <property type="entry name" value="Myb_TF_plants"/>
</dbReference>
<dbReference type="Gene3D" id="1.10.10.60">
    <property type="entry name" value="Homeodomain-like"/>
    <property type="match status" value="2"/>
</dbReference>
<dbReference type="Pfam" id="PF00249">
    <property type="entry name" value="Myb_DNA-binding"/>
    <property type="match status" value="2"/>
</dbReference>
<feature type="domain" description="Myb-like" evidence="8">
    <location>
        <begin position="63"/>
        <end position="113"/>
    </location>
</feature>
<dbReference type="PANTHER" id="PTHR47999">
    <property type="entry name" value="TRANSCRIPTION FACTOR MYB8-RELATED-RELATED"/>
    <property type="match status" value="1"/>
</dbReference>
<evidence type="ECO:0000313" key="11">
    <source>
        <dbReference type="Proteomes" id="UP001237642"/>
    </source>
</evidence>
<dbReference type="Proteomes" id="UP001237642">
    <property type="component" value="Unassembled WGS sequence"/>
</dbReference>
<keyword evidence="11" id="KW-1185">Reference proteome</keyword>